<accession>A0A4P7MZF4</accession>
<feature type="region of interest" description="Disordered" evidence="1">
    <location>
        <begin position="114"/>
        <end position="145"/>
    </location>
</feature>
<feature type="compositionally biased region" description="Basic and acidic residues" evidence="1">
    <location>
        <begin position="114"/>
        <end position="124"/>
    </location>
</feature>
<dbReference type="AlphaFoldDB" id="A0A4P7MZF4"/>
<sequence>MPDGGWRLFLGVEEGTILARPRGLFGEEEAAIVQPRRRHRLLGIEDAAALTRRHGRALRLFRVAAHRALPLGDGTAGDGLLVAAFVGVAARGVGGLHGLGDARDAPGHVEVEPVEHHADGRDAGEGEAYGEGELKGDDLGGAQGHAGDLAEARQYGRDGKGLEQLVGDGADHGHAERGGVDVPGQDGQDAGAGHGQPRVGPVQGDGGQAKDDGQQAEDGVGVAEVVLSRPGHHDAKDEDDDEKWRDDVPVHDADPLGGLARERQVRRRHAGQDVAGGFEAQCQRKHGDEDDDGKQNCCKGGEGFGDELEAVDLDAINGTVHVAVKRALDSCAVNVVKVTAAREVDGTVGNDLSDGVGDVFVETKLGDGVAALDDVHDVERDGAAADQTDADEDDATDTLALQQVQDGLGPVGDGVGVYDGRQVEARPGEDGAVTTSQPRGRKVGLVEQRPRGDAAVVGTGYLESIGELLGDELGGHDDALASEPLAESRTGAAQRVVEGDGLVGERGRDDGGAVHHGLDAAHHDDGVAGTLEETPGEALHDAADLEPRERLLERAVNVKVHGQAGTGAVAVKAAGQRLGQAEAKGAGHVGGRGALRRLDVADPCVAQVEALGGAATDAVGEHARHLRQRLAAQQLADVEAAGQVEGLVGVEVARHGVGQGEAEGADHVRGLVSSRGRGRGGIAHLQALGGAGHLRQALSAEERGDVEAAKVETLAGVDVAGHRVGQTEAEGVDDVRGLCSGGRLGVDCVAHLQALGGAGTQAVGESKGHLSQALAAEDRCYVEAGDVGGDGSAFAHGAGHRVGESKAQGSNDVSHLAASGGGQLGAVAEVQSLGGTASQTLRHGESNVGQRGVAEQLGDVELVAQFLDVHRAEQGCRETHAEVLDGRVQA</sequence>
<name>A0A4P7MZF4_PYROR</name>
<evidence type="ECO:0000256" key="1">
    <source>
        <dbReference type="SAM" id="MobiDB-lite"/>
    </source>
</evidence>
<feature type="region of interest" description="Disordered" evidence="1">
    <location>
        <begin position="161"/>
        <end position="255"/>
    </location>
</feature>
<dbReference type="EMBL" id="CP034204">
    <property type="protein sequence ID" value="QBZ54452.1"/>
    <property type="molecule type" value="Genomic_DNA"/>
</dbReference>
<gene>
    <name evidence="2" type="ORF">PoMZ_10152</name>
</gene>
<protein>
    <submittedName>
        <fullName evidence="2">Uncharacterized protein</fullName>
    </submittedName>
</protein>
<proteinExistence type="predicted"/>
<reference evidence="2 3" key="1">
    <citation type="journal article" date="2019" name="Mol. Biol. Evol.">
        <title>Blast fungal genomes show frequent chromosomal changes, gene gains and losses, and effector gene turnover.</title>
        <authorList>
            <person name="Gomez Luciano L.B."/>
            <person name="Jason Tsai I."/>
            <person name="Chuma I."/>
            <person name="Tosa Y."/>
            <person name="Chen Y.H."/>
            <person name="Li J.Y."/>
            <person name="Li M.Y."/>
            <person name="Jade Lu M.Y."/>
            <person name="Nakayashiki H."/>
            <person name="Li W.H."/>
        </authorList>
    </citation>
    <scope>NUCLEOTIDE SEQUENCE [LARGE SCALE GENOMIC DNA]</scope>
    <source>
        <strain evidence="2">MZ5-1-6</strain>
    </source>
</reference>
<evidence type="ECO:0000313" key="2">
    <source>
        <dbReference type="EMBL" id="QBZ54452.1"/>
    </source>
</evidence>
<organism evidence="2 3">
    <name type="scientific">Pyricularia oryzae</name>
    <name type="common">Rice blast fungus</name>
    <name type="synonym">Magnaporthe oryzae</name>
    <dbReference type="NCBI Taxonomy" id="318829"/>
    <lineage>
        <taxon>Eukaryota</taxon>
        <taxon>Fungi</taxon>
        <taxon>Dikarya</taxon>
        <taxon>Ascomycota</taxon>
        <taxon>Pezizomycotina</taxon>
        <taxon>Sordariomycetes</taxon>
        <taxon>Sordariomycetidae</taxon>
        <taxon>Magnaporthales</taxon>
        <taxon>Pyriculariaceae</taxon>
        <taxon>Pyricularia</taxon>
    </lineage>
</organism>
<evidence type="ECO:0000313" key="3">
    <source>
        <dbReference type="Proteomes" id="UP000294847"/>
    </source>
</evidence>
<dbReference type="Proteomes" id="UP000294847">
    <property type="component" value="Chromosome 1"/>
</dbReference>
<feature type="compositionally biased region" description="Basic and acidic residues" evidence="1">
    <location>
        <begin position="169"/>
        <end position="179"/>
    </location>
</feature>
<feature type="compositionally biased region" description="Basic and acidic residues" evidence="1">
    <location>
        <begin position="231"/>
        <end position="254"/>
    </location>
</feature>
<feature type="compositionally biased region" description="Low complexity" evidence="1">
    <location>
        <begin position="180"/>
        <end position="197"/>
    </location>
</feature>